<evidence type="ECO:0000313" key="2">
    <source>
        <dbReference type="EnsemblPlants" id="Solyc04g082080.1.1.1"/>
    </source>
</evidence>
<dbReference type="PANTHER" id="PTHR31672">
    <property type="entry name" value="BNACNNG10540D PROTEIN"/>
    <property type="match status" value="1"/>
</dbReference>
<dbReference type="PANTHER" id="PTHR31672:SF13">
    <property type="entry name" value="F-BOX PROTEIN CPR30-LIKE"/>
    <property type="match status" value="1"/>
</dbReference>
<evidence type="ECO:0000313" key="3">
    <source>
        <dbReference type="Proteomes" id="UP000004994"/>
    </source>
</evidence>
<dbReference type="PaxDb" id="4081-Solyc04g082080.1.1"/>
<reference evidence="2" key="1">
    <citation type="journal article" date="2012" name="Nature">
        <title>The tomato genome sequence provides insights into fleshy fruit evolution.</title>
        <authorList>
            <consortium name="Tomato Genome Consortium"/>
        </authorList>
    </citation>
    <scope>NUCLEOTIDE SEQUENCE [LARGE SCALE GENOMIC DNA]</scope>
    <source>
        <strain evidence="2">cv. Heinz 1706</strain>
    </source>
</reference>
<dbReference type="EnsemblPlants" id="Solyc04g082080.1.1">
    <property type="protein sequence ID" value="Solyc04g082080.1.1.1"/>
    <property type="gene ID" value="Solyc04g082080.1"/>
</dbReference>
<feature type="domain" description="F-box associated beta-propeller type 3" evidence="1">
    <location>
        <begin position="129"/>
        <end position="384"/>
    </location>
</feature>
<dbReference type="OMA" id="CRTYIES"/>
<proteinExistence type="predicted"/>
<protein>
    <recommendedName>
        <fullName evidence="1">F-box associated beta-propeller type 3 domain-containing protein</fullName>
    </recommendedName>
</protein>
<dbReference type="InterPro" id="IPR050796">
    <property type="entry name" value="SCF_F-box_component"/>
</dbReference>
<organism evidence="2">
    <name type="scientific">Solanum lycopersicum</name>
    <name type="common">Tomato</name>
    <name type="synonym">Lycopersicon esculentum</name>
    <dbReference type="NCBI Taxonomy" id="4081"/>
    <lineage>
        <taxon>Eukaryota</taxon>
        <taxon>Viridiplantae</taxon>
        <taxon>Streptophyta</taxon>
        <taxon>Embryophyta</taxon>
        <taxon>Tracheophyta</taxon>
        <taxon>Spermatophyta</taxon>
        <taxon>Magnoliopsida</taxon>
        <taxon>eudicotyledons</taxon>
        <taxon>Gunneridae</taxon>
        <taxon>Pentapetalae</taxon>
        <taxon>asterids</taxon>
        <taxon>lamiids</taxon>
        <taxon>Solanales</taxon>
        <taxon>Solanaceae</taxon>
        <taxon>Solanoideae</taxon>
        <taxon>Solaneae</taxon>
        <taxon>Solanum</taxon>
        <taxon>Solanum subgen. Lycopersicon</taxon>
    </lineage>
</organism>
<dbReference type="InterPro" id="IPR013187">
    <property type="entry name" value="F-box-assoc_dom_typ3"/>
</dbReference>
<evidence type="ECO:0000259" key="1">
    <source>
        <dbReference type="Pfam" id="PF08268"/>
    </source>
</evidence>
<name>A0A3Q7G8F4_SOLLC</name>
<dbReference type="AlphaFoldDB" id="A0A3Q7G8F4"/>
<dbReference type="NCBIfam" id="TIGR01640">
    <property type="entry name" value="F_box_assoc_1"/>
    <property type="match status" value="1"/>
</dbReference>
<reference evidence="2" key="2">
    <citation type="submission" date="2019-01" db="UniProtKB">
        <authorList>
            <consortium name="EnsemblPlants"/>
        </authorList>
    </citation>
    <scope>IDENTIFICATION</scope>
    <source>
        <strain evidence="2">cv. Heinz 1706</strain>
    </source>
</reference>
<dbReference type="STRING" id="4081.A0A3Q7G8F4"/>
<dbReference type="Proteomes" id="UP000004994">
    <property type="component" value="Chromosome 4"/>
</dbReference>
<dbReference type="Pfam" id="PF08268">
    <property type="entry name" value="FBA_3"/>
    <property type="match status" value="1"/>
</dbReference>
<accession>A0A3Q7G8F4</accession>
<dbReference type="Gramene" id="Solyc04g082080.1.1">
    <property type="protein sequence ID" value="Solyc04g082080.1.1.1"/>
    <property type="gene ID" value="Solyc04g082080.1"/>
</dbReference>
<dbReference type="InterPro" id="IPR017451">
    <property type="entry name" value="F-box-assoc_interact_dom"/>
</dbReference>
<keyword evidence="3" id="KW-1185">Reference proteome</keyword>
<sequence length="402" mass="46658">MAFECLRQLFISMLCKGDDESVRLPDCIVIDILNRLPIEVVVRCQSKRDYLGALISSRDFKTLHLSKANARGPMLLLRDSTRTNKKLYVVTNYLTKPHYLTKPVNMENLYLHSQLLVNNKKYQGVHPPHIRFSCEGVILFVNDARCGKICYVLNPTTQEEVIVQRTDHNLLCALYYCPVDHQFKLLSAGVINGSLVVYLVYTFKTQTWREIRGTSVNLLPLYKKGSPAMVNRALHWITHYDLQNKPSCDNNGILIFKMDNEQIYAKPHPGSVCNVAHIDNEHKSMMTLLVMENNLCFCHLLASQPALALDIWILEHYKKWTWNKTYNINLTPYGPGRNPDYLHRIMKPLYIQDGIFLFYFKADKYLFLYDLRHKTLNPVQLPQMIKFRPFGSYIKTLLPIVA</sequence>
<dbReference type="InParanoid" id="A0A3Q7G8F4"/>